<reference evidence="2" key="1">
    <citation type="submission" date="2016-12" db="EMBL/GenBank/DDBJ databases">
        <authorList>
            <person name="Herbold C."/>
        </authorList>
    </citation>
    <scope>NUCLEOTIDE SEQUENCE [LARGE SCALE GENOMIC DNA]</scope>
</reference>
<name>A0A2H1EEB6_9ARCH</name>
<accession>A0A2H1EEB6</accession>
<organism evidence="1 2">
    <name type="scientific">Nitrosotalea sinensis</name>
    <dbReference type="NCBI Taxonomy" id="1499975"/>
    <lineage>
        <taxon>Archaea</taxon>
        <taxon>Nitrososphaerota</taxon>
        <taxon>Nitrososphaeria</taxon>
        <taxon>Nitrosotaleales</taxon>
        <taxon>Nitrosotaleaceae</taxon>
        <taxon>Nitrosotalea</taxon>
    </lineage>
</organism>
<evidence type="ECO:0000313" key="1">
    <source>
        <dbReference type="EMBL" id="SHO42495.1"/>
    </source>
</evidence>
<keyword evidence="2" id="KW-1185">Reference proteome</keyword>
<dbReference type="Proteomes" id="UP000232412">
    <property type="component" value="Unassembled WGS sequence"/>
</dbReference>
<gene>
    <name evidence="1" type="ORF">NSIN_10033</name>
</gene>
<dbReference type="RefSeq" id="WP_101008806.1">
    <property type="nucleotide sequence ID" value="NZ_FRFC01000001.1"/>
</dbReference>
<evidence type="ECO:0000313" key="2">
    <source>
        <dbReference type="Proteomes" id="UP000232412"/>
    </source>
</evidence>
<dbReference type="OrthoDB" id="381566at2157"/>
<proteinExistence type="predicted"/>
<protein>
    <submittedName>
        <fullName evidence="1">Uncharacterized protein</fullName>
    </submittedName>
</protein>
<dbReference type="AlphaFoldDB" id="A0A2H1EEB6"/>
<sequence>MIKRIERKVQDRHHIDKNEKFTESLNILENRSREDLIEKWLALNPKDITDFNKTGIKKITTKVTITFDFGKEERLLTFQPLK</sequence>
<dbReference type="EMBL" id="FRFC01000001">
    <property type="protein sequence ID" value="SHO42495.1"/>
    <property type="molecule type" value="Genomic_DNA"/>
</dbReference>